<accession>A0ABM1QHW6</accession>
<evidence type="ECO:0000313" key="2">
    <source>
        <dbReference type="RefSeq" id="XP_019086354.1"/>
    </source>
</evidence>
<evidence type="ECO:0000313" key="1">
    <source>
        <dbReference type="Proteomes" id="UP000694864"/>
    </source>
</evidence>
<reference evidence="1" key="1">
    <citation type="journal article" date="2014" name="Nat. Commun.">
        <title>The emerging biofuel crop Camelina sativa retains a highly undifferentiated hexaploid genome structure.</title>
        <authorList>
            <person name="Kagale S."/>
            <person name="Koh C."/>
            <person name="Nixon J."/>
            <person name="Bollina V."/>
            <person name="Clarke W.E."/>
            <person name="Tuteja R."/>
            <person name="Spillane C."/>
            <person name="Robinson S.J."/>
            <person name="Links M.G."/>
            <person name="Clarke C."/>
            <person name="Higgins E.E."/>
            <person name="Huebert T."/>
            <person name="Sharpe A.G."/>
            <person name="Parkin I.A."/>
        </authorList>
    </citation>
    <scope>NUCLEOTIDE SEQUENCE [LARGE SCALE GENOMIC DNA]</scope>
    <source>
        <strain evidence="1">cv. DH55</strain>
    </source>
</reference>
<protein>
    <submittedName>
        <fullName evidence="2">Uncharacterized protein LOC104720656</fullName>
    </submittedName>
</protein>
<reference evidence="2" key="2">
    <citation type="submission" date="2025-08" db="UniProtKB">
        <authorList>
            <consortium name="RefSeq"/>
        </authorList>
    </citation>
    <scope>IDENTIFICATION</scope>
    <source>
        <tissue evidence="2">Leaf</tissue>
    </source>
</reference>
<organism evidence="1 2">
    <name type="scientific">Camelina sativa</name>
    <name type="common">False flax</name>
    <name type="synonym">Myagrum sativum</name>
    <dbReference type="NCBI Taxonomy" id="90675"/>
    <lineage>
        <taxon>Eukaryota</taxon>
        <taxon>Viridiplantae</taxon>
        <taxon>Streptophyta</taxon>
        <taxon>Embryophyta</taxon>
        <taxon>Tracheophyta</taxon>
        <taxon>Spermatophyta</taxon>
        <taxon>Magnoliopsida</taxon>
        <taxon>eudicotyledons</taxon>
        <taxon>Gunneridae</taxon>
        <taxon>Pentapetalae</taxon>
        <taxon>rosids</taxon>
        <taxon>malvids</taxon>
        <taxon>Brassicales</taxon>
        <taxon>Brassicaceae</taxon>
        <taxon>Camelineae</taxon>
        <taxon>Camelina</taxon>
    </lineage>
</organism>
<sequence length="150" mass="17140">MSQVGGNNGKSVKLMTRKIRIPAFDNSDLIRRLKRTTLIGRVMNPDVQSVGSLVLMMPRLWKLEGRVVGKDVGLGTFRFDFEREEDIIENFRCIGEELGTVQSFSVTVVLVLVFVMIKNLAHKATCTTMLWRMKKRTKVVHIWDSKSRDA</sequence>
<keyword evidence="1" id="KW-1185">Reference proteome</keyword>
<dbReference type="RefSeq" id="XP_019086354.1">
    <property type="nucleotide sequence ID" value="XM_019230809.1"/>
</dbReference>
<dbReference type="Proteomes" id="UP000694864">
    <property type="component" value="Chromosome 10"/>
</dbReference>
<proteinExistence type="predicted"/>
<name>A0ABM1QHW6_CAMSA</name>
<gene>
    <name evidence="2" type="primary">LOC104720656</name>
</gene>
<dbReference type="GeneID" id="104720656"/>